<keyword evidence="5" id="KW-1185">Reference proteome</keyword>
<feature type="compositionally biased region" description="Acidic residues" evidence="2">
    <location>
        <begin position="391"/>
        <end position="416"/>
    </location>
</feature>
<dbReference type="eggNOG" id="ENOG502S9T9">
    <property type="taxonomic scope" value="Eukaryota"/>
</dbReference>
<dbReference type="FunCoup" id="N1JB22">
    <property type="interactions" value="176"/>
</dbReference>
<name>N1JB22_BLUG1</name>
<dbReference type="STRING" id="546991.N1JB22"/>
<dbReference type="EMBL" id="CAUH01003977">
    <property type="protein sequence ID" value="CCU78313.1"/>
    <property type="molecule type" value="Genomic_DNA"/>
</dbReference>
<feature type="compositionally biased region" description="Low complexity" evidence="2">
    <location>
        <begin position="379"/>
        <end position="390"/>
    </location>
</feature>
<proteinExistence type="predicted"/>
<dbReference type="PANTHER" id="PTHR22306">
    <property type="entry name" value="CHROMOSOME 7 OPEN READING FRAME 50"/>
    <property type="match status" value="1"/>
</dbReference>
<evidence type="ECO:0000256" key="1">
    <source>
        <dbReference type="SAM" id="Coils"/>
    </source>
</evidence>
<feature type="region of interest" description="Disordered" evidence="2">
    <location>
        <begin position="123"/>
        <end position="193"/>
    </location>
</feature>
<evidence type="ECO:0000259" key="3">
    <source>
        <dbReference type="Pfam" id="PF10180"/>
    </source>
</evidence>
<protein>
    <recommendedName>
        <fullName evidence="3">WKF domain-containing protein</fullName>
    </recommendedName>
</protein>
<organism evidence="4 5">
    <name type="scientific">Blumeria graminis f. sp. hordei (strain DH14)</name>
    <name type="common">Barley powdery mildew</name>
    <name type="synonym">Oidium monilioides f. sp. hordei</name>
    <dbReference type="NCBI Taxonomy" id="546991"/>
    <lineage>
        <taxon>Eukaryota</taxon>
        <taxon>Fungi</taxon>
        <taxon>Dikarya</taxon>
        <taxon>Ascomycota</taxon>
        <taxon>Pezizomycotina</taxon>
        <taxon>Leotiomycetes</taxon>
        <taxon>Erysiphales</taxon>
        <taxon>Erysiphaceae</taxon>
        <taxon>Blumeria</taxon>
        <taxon>Blumeria hordei</taxon>
    </lineage>
</organism>
<keyword evidence="1" id="KW-0175">Coiled coil</keyword>
<dbReference type="InterPro" id="IPR019327">
    <property type="entry name" value="WKF"/>
</dbReference>
<feature type="coiled-coil region" evidence="1">
    <location>
        <begin position="263"/>
        <end position="290"/>
    </location>
</feature>
<feature type="compositionally biased region" description="Polar residues" evidence="2">
    <location>
        <begin position="83"/>
        <end position="92"/>
    </location>
</feature>
<feature type="compositionally biased region" description="Basic residues" evidence="2">
    <location>
        <begin position="160"/>
        <end position="169"/>
    </location>
</feature>
<feature type="domain" description="WKF" evidence="3">
    <location>
        <begin position="199"/>
        <end position="260"/>
    </location>
</feature>
<comment type="caution">
    <text evidence="4">The sequence shown here is derived from an EMBL/GenBank/DDBJ whole genome shotgun (WGS) entry which is preliminary data.</text>
</comment>
<evidence type="ECO:0000313" key="4">
    <source>
        <dbReference type="EMBL" id="CCU78313.1"/>
    </source>
</evidence>
<dbReference type="OrthoDB" id="10261563at2759"/>
<feature type="compositionally biased region" description="Low complexity" evidence="2">
    <location>
        <begin position="171"/>
        <end position="186"/>
    </location>
</feature>
<dbReference type="AlphaFoldDB" id="N1JB22"/>
<feature type="compositionally biased region" description="Basic and acidic residues" evidence="2">
    <location>
        <begin position="44"/>
        <end position="63"/>
    </location>
</feature>
<dbReference type="Pfam" id="PF10180">
    <property type="entry name" value="WKF"/>
    <property type="match status" value="1"/>
</dbReference>
<feature type="compositionally biased region" description="Basic and acidic residues" evidence="2">
    <location>
        <begin position="144"/>
        <end position="157"/>
    </location>
</feature>
<feature type="region of interest" description="Disordered" evidence="2">
    <location>
        <begin position="38"/>
        <end position="107"/>
    </location>
</feature>
<feature type="region of interest" description="Disordered" evidence="2">
    <location>
        <begin position="337"/>
        <end position="416"/>
    </location>
</feature>
<accession>N1JB22</accession>
<sequence length="416" mass="46838">MNSKTCSAEFERMSHTAIVAEKHIPAWKRLGLKLKSQLPTDNSIHLDSKDPLKRKRSSSDKDSVLSNKVKKTEKRTIEPFYQEPSTPKSTQGKLVKFTPDTKIDDGDSIKRLYNSWAADRKPHSAIFNPKSSKERLNSSQVSDPSKKNDLKSEESGKNSKGSKRGKGKKQPLSLSNVSKPSNPSNSDTTERKKIPPFLSYLEQYHNSRETWKFKKNHQSHLLQHIFDSKIVPSDYIHLVYDYIKGLQGLVRTRLRDTALAIKVQDQENGLAEFSTELQKQENIQEEYEMAIKDYIASSSALVVRQSGYEEGLLMKFTEKEIKDRFIKRTRAEMIINELASSPDTPRSVCDTPIEPANEASSSGVLQKNARKRKQRTVVDESSSESSSSDSSSEDSSSEDSSSEDSSSEESSSEDSS</sequence>
<evidence type="ECO:0000313" key="5">
    <source>
        <dbReference type="Proteomes" id="UP000015441"/>
    </source>
</evidence>
<evidence type="ECO:0000256" key="2">
    <source>
        <dbReference type="SAM" id="MobiDB-lite"/>
    </source>
</evidence>
<reference evidence="4 5" key="1">
    <citation type="journal article" date="2010" name="Science">
        <title>Genome expansion and gene loss in powdery mildew fungi reveal tradeoffs in extreme parasitism.</title>
        <authorList>
            <person name="Spanu P.D."/>
            <person name="Abbott J.C."/>
            <person name="Amselem J."/>
            <person name="Burgis T.A."/>
            <person name="Soanes D.M."/>
            <person name="Stueber K."/>
            <person name="Ver Loren van Themaat E."/>
            <person name="Brown J.K.M."/>
            <person name="Butcher S.A."/>
            <person name="Gurr S.J."/>
            <person name="Lebrun M.-H."/>
            <person name="Ridout C.J."/>
            <person name="Schulze-Lefert P."/>
            <person name="Talbot N.J."/>
            <person name="Ahmadinejad N."/>
            <person name="Ametz C."/>
            <person name="Barton G.R."/>
            <person name="Benjdia M."/>
            <person name="Bidzinski P."/>
            <person name="Bindschedler L.V."/>
            <person name="Both M."/>
            <person name="Brewer M.T."/>
            <person name="Cadle-Davidson L."/>
            <person name="Cadle-Davidson M.M."/>
            <person name="Collemare J."/>
            <person name="Cramer R."/>
            <person name="Frenkel O."/>
            <person name="Godfrey D."/>
            <person name="Harriman J."/>
            <person name="Hoede C."/>
            <person name="King B.C."/>
            <person name="Klages S."/>
            <person name="Kleemann J."/>
            <person name="Knoll D."/>
            <person name="Koti P.S."/>
            <person name="Kreplak J."/>
            <person name="Lopez-Ruiz F.J."/>
            <person name="Lu X."/>
            <person name="Maekawa T."/>
            <person name="Mahanil S."/>
            <person name="Micali C."/>
            <person name="Milgroom M.G."/>
            <person name="Montana G."/>
            <person name="Noir S."/>
            <person name="O'Connell R.J."/>
            <person name="Oberhaensli S."/>
            <person name="Parlange F."/>
            <person name="Pedersen C."/>
            <person name="Quesneville H."/>
            <person name="Reinhardt R."/>
            <person name="Rott M."/>
            <person name="Sacristan S."/>
            <person name="Schmidt S.M."/>
            <person name="Schoen M."/>
            <person name="Skamnioti P."/>
            <person name="Sommer H."/>
            <person name="Stephens A."/>
            <person name="Takahara H."/>
            <person name="Thordal-Christensen H."/>
            <person name="Vigouroux M."/>
            <person name="Wessling R."/>
            <person name="Wicker T."/>
            <person name="Panstruga R."/>
        </authorList>
    </citation>
    <scope>NUCLEOTIDE SEQUENCE [LARGE SCALE GENOMIC DNA]</scope>
    <source>
        <strain evidence="4">DH14</strain>
    </source>
</reference>
<dbReference type="PANTHER" id="PTHR22306:SF2">
    <property type="entry name" value="CHROMOSOME 7 OPEN READING FRAME 50"/>
    <property type="match status" value="1"/>
</dbReference>
<dbReference type="HOGENOM" id="CLU_045013_0_0_1"/>
<dbReference type="Proteomes" id="UP000015441">
    <property type="component" value="Unassembled WGS sequence"/>
</dbReference>
<dbReference type="InParanoid" id="N1JB22"/>
<gene>
    <name evidence="4" type="ORF">BGHDH14_bgh02841</name>
</gene>